<evidence type="ECO:0000256" key="1">
    <source>
        <dbReference type="SAM" id="Phobius"/>
    </source>
</evidence>
<keyword evidence="1" id="KW-1133">Transmembrane helix</keyword>
<organism evidence="2 3">
    <name type="scientific">Methanobrevibacter millerae</name>
    <dbReference type="NCBI Taxonomy" id="230361"/>
    <lineage>
        <taxon>Archaea</taxon>
        <taxon>Methanobacteriati</taxon>
        <taxon>Methanobacteriota</taxon>
        <taxon>Methanomada group</taxon>
        <taxon>Methanobacteria</taxon>
        <taxon>Methanobacteriales</taxon>
        <taxon>Methanobacteriaceae</taxon>
        <taxon>Methanobrevibacter</taxon>
    </lineage>
</organism>
<feature type="transmembrane region" description="Helical" evidence="1">
    <location>
        <begin position="25"/>
        <end position="47"/>
    </location>
</feature>
<reference evidence="2" key="1">
    <citation type="submission" date="2019-04" db="EMBL/GenBank/DDBJ databases">
        <title>Evolution of Biomass-Degrading Anaerobic Consortia Revealed by Metagenomics.</title>
        <authorList>
            <person name="Peng X."/>
        </authorList>
    </citation>
    <scope>NUCLEOTIDE SEQUENCE</scope>
    <source>
        <strain evidence="2">SIG13</strain>
    </source>
</reference>
<name>A0A8T3VRW8_9EURY</name>
<keyword evidence="1" id="KW-0472">Membrane</keyword>
<accession>A0A8T3VRW8</accession>
<evidence type="ECO:0000313" key="3">
    <source>
        <dbReference type="Proteomes" id="UP000713479"/>
    </source>
</evidence>
<keyword evidence="1" id="KW-0812">Transmembrane</keyword>
<gene>
    <name evidence="2" type="ORF">E7Z74_03620</name>
</gene>
<dbReference type="EMBL" id="SUTF01000004">
    <property type="protein sequence ID" value="MBE6510339.1"/>
    <property type="molecule type" value="Genomic_DNA"/>
</dbReference>
<proteinExistence type="predicted"/>
<dbReference type="AlphaFoldDB" id="A0A8T3VRW8"/>
<comment type="caution">
    <text evidence="2">The sequence shown here is derived from an EMBL/GenBank/DDBJ whole genome shotgun (WGS) entry which is preliminary data.</text>
</comment>
<evidence type="ECO:0000313" key="2">
    <source>
        <dbReference type="EMBL" id="MBE6510339.1"/>
    </source>
</evidence>
<dbReference type="Proteomes" id="UP000713479">
    <property type="component" value="Unassembled WGS sequence"/>
</dbReference>
<sequence>MINHECFQGWSLIKEVKRTHNKKNVVLMFLIVMLSFAIVSEVSAISLDDAEPDESGLDVKIHSPDSKMPGERFIEVSHVPVEDAIDISHSNNNQTPLNDVYNNTDGNKNLYEHNISADENQKHFDPGVIMKVNLNDTIHFETLETDSSNTLDNETAHLTNDVISKLIGMYNVSQSLEVSKIRSSAEHSCAGKDGGLIQFNMDLHFKNHSISSLSKHPHIG</sequence>
<protein>
    <submittedName>
        <fullName evidence="2">Uncharacterized protein</fullName>
    </submittedName>
</protein>